<dbReference type="AlphaFoldDB" id="A0A506PIW9"/>
<protein>
    <submittedName>
        <fullName evidence="3">M28 family peptidase</fullName>
    </submittedName>
</protein>
<dbReference type="RefSeq" id="WP_140990825.1">
    <property type="nucleotide sequence ID" value="NZ_VHIQ01000006.1"/>
</dbReference>
<dbReference type="InterPro" id="IPR018247">
    <property type="entry name" value="EF_Hand_1_Ca_BS"/>
</dbReference>
<evidence type="ECO:0000259" key="2">
    <source>
        <dbReference type="Pfam" id="PF04389"/>
    </source>
</evidence>
<keyword evidence="1" id="KW-0732">Signal</keyword>
<feature type="domain" description="Peptidase M28" evidence="2">
    <location>
        <begin position="291"/>
        <end position="502"/>
    </location>
</feature>
<dbReference type="InterPro" id="IPR045175">
    <property type="entry name" value="M28_fam"/>
</dbReference>
<gene>
    <name evidence="3" type="ORF">FJ651_12240</name>
</gene>
<dbReference type="PANTHER" id="PTHR12147:SF26">
    <property type="entry name" value="PEPTIDASE M28 DOMAIN-CONTAINING PROTEIN"/>
    <property type="match status" value="1"/>
</dbReference>
<proteinExistence type="predicted"/>
<reference evidence="3 4" key="1">
    <citation type="submission" date="2019-06" db="EMBL/GenBank/DDBJ databases">
        <title>Flavobacteriaceae Paucihalobacterium erythroidium CWB-1, complete genome.</title>
        <authorList>
            <person name="Wu S."/>
        </authorList>
    </citation>
    <scope>NUCLEOTIDE SEQUENCE [LARGE SCALE GENOMIC DNA]</scope>
    <source>
        <strain evidence="3 4">CWB-1</strain>
    </source>
</reference>
<dbReference type="Pfam" id="PF04389">
    <property type="entry name" value="Peptidase_M28"/>
    <property type="match status" value="1"/>
</dbReference>
<feature type="chain" id="PRO_5021277791" evidence="1">
    <location>
        <begin position="24"/>
        <end position="520"/>
    </location>
</feature>
<dbReference type="PROSITE" id="PS00018">
    <property type="entry name" value="EF_HAND_1"/>
    <property type="match status" value="1"/>
</dbReference>
<evidence type="ECO:0000313" key="3">
    <source>
        <dbReference type="EMBL" id="TPV32330.1"/>
    </source>
</evidence>
<feature type="signal peptide" evidence="1">
    <location>
        <begin position="1"/>
        <end position="23"/>
    </location>
</feature>
<dbReference type="Gene3D" id="3.40.630.10">
    <property type="entry name" value="Zn peptidases"/>
    <property type="match status" value="1"/>
</dbReference>
<dbReference type="EMBL" id="VHIQ01000006">
    <property type="protein sequence ID" value="TPV32330.1"/>
    <property type="molecule type" value="Genomic_DNA"/>
</dbReference>
<dbReference type="GO" id="GO:0006508">
    <property type="term" value="P:proteolysis"/>
    <property type="evidence" value="ECO:0007669"/>
    <property type="project" value="InterPro"/>
</dbReference>
<dbReference type="PANTHER" id="PTHR12147">
    <property type="entry name" value="METALLOPEPTIDASE M28 FAMILY MEMBER"/>
    <property type="match status" value="1"/>
</dbReference>
<dbReference type="Gene3D" id="3.50.30.30">
    <property type="match status" value="1"/>
</dbReference>
<dbReference type="OrthoDB" id="9778250at2"/>
<dbReference type="InterPro" id="IPR007484">
    <property type="entry name" value="Peptidase_M28"/>
</dbReference>
<evidence type="ECO:0000313" key="4">
    <source>
        <dbReference type="Proteomes" id="UP000317332"/>
    </source>
</evidence>
<name>A0A506PIW9_9FLAO</name>
<dbReference type="Proteomes" id="UP000317332">
    <property type="component" value="Unassembled WGS sequence"/>
</dbReference>
<dbReference type="SUPFAM" id="SSF53187">
    <property type="entry name" value="Zn-dependent exopeptidases"/>
    <property type="match status" value="1"/>
</dbReference>
<dbReference type="SUPFAM" id="SSF52025">
    <property type="entry name" value="PA domain"/>
    <property type="match status" value="1"/>
</dbReference>
<accession>A0A506PIW9</accession>
<organism evidence="3 4">
    <name type="scientific">Paucihalobacter ruber</name>
    <dbReference type="NCBI Taxonomy" id="2567861"/>
    <lineage>
        <taxon>Bacteria</taxon>
        <taxon>Pseudomonadati</taxon>
        <taxon>Bacteroidota</taxon>
        <taxon>Flavobacteriia</taxon>
        <taxon>Flavobacteriales</taxon>
        <taxon>Flavobacteriaceae</taxon>
        <taxon>Paucihalobacter</taxon>
    </lineage>
</organism>
<sequence>MKYLYLCLSTAVILSCGSSNQTANSKTNNITYEEAVSTYAQTITAQELSDMLYVYASDEFEGRDTGEPGQKKAVEYLKQKYVDLDIASPLGGDNYFQTVPLEKRGGVNATLKIGDKIFENFENHVALSGANLNNYKIDELVYAAYGIDSDNYSDYTNIDVFNKIVLIKAGEPKDENGNYVTSGSSEPTKWVNGRQAMSSKLQVAREKGAKGLILLDNESFPRYATWLKGQQGRSGRLSLKSEQADMFALMVNEALATALYADVLTSDKAQILNITATIDISSDVTEVISENVVAYIKGSEKPDEVIVISAHLDHVGIEDGQVYNGADDDGSGTVAIVEIAQAFQEAAKNGYSPKRTILFLHVTGEEKGLLGSAYYADVDPIFPLDNTVANLNIDMIGRTDPKREGERNYVYLIGSDKLSTELHEISEAVNNKHTQIELDYTYNDENDPNRFYYRSDHYNFAKNNVPVIFYFNGTHADYHKPSDTPDKIEYDLLENRAKLVFYTAWELANRDERIVVDKAN</sequence>
<keyword evidence="4" id="KW-1185">Reference proteome</keyword>
<evidence type="ECO:0000256" key="1">
    <source>
        <dbReference type="SAM" id="SignalP"/>
    </source>
</evidence>
<dbReference type="InterPro" id="IPR046450">
    <property type="entry name" value="PA_dom_sf"/>
</dbReference>
<dbReference type="GO" id="GO:0008235">
    <property type="term" value="F:metalloexopeptidase activity"/>
    <property type="evidence" value="ECO:0007669"/>
    <property type="project" value="InterPro"/>
</dbReference>
<comment type="caution">
    <text evidence="3">The sequence shown here is derived from an EMBL/GenBank/DDBJ whole genome shotgun (WGS) entry which is preliminary data.</text>
</comment>
<dbReference type="PROSITE" id="PS51257">
    <property type="entry name" value="PROKAR_LIPOPROTEIN"/>
    <property type="match status" value="1"/>
</dbReference>